<evidence type="ECO:0008006" key="2">
    <source>
        <dbReference type="Google" id="ProtNLM"/>
    </source>
</evidence>
<dbReference type="PANTHER" id="PTHR37984:SF5">
    <property type="entry name" value="PROTEIN NYNRIN-LIKE"/>
    <property type="match status" value="1"/>
</dbReference>
<organism evidence="1">
    <name type="scientific">Amphimedon queenslandica</name>
    <name type="common">Sponge</name>
    <dbReference type="NCBI Taxonomy" id="400682"/>
    <lineage>
        <taxon>Eukaryota</taxon>
        <taxon>Metazoa</taxon>
        <taxon>Porifera</taxon>
        <taxon>Demospongiae</taxon>
        <taxon>Heteroscleromorpha</taxon>
        <taxon>Haplosclerida</taxon>
        <taxon>Niphatidae</taxon>
        <taxon>Amphimedon</taxon>
    </lineage>
</organism>
<dbReference type="InParanoid" id="A0A1X7TDB0"/>
<proteinExistence type="predicted"/>
<dbReference type="PANTHER" id="PTHR37984">
    <property type="entry name" value="PROTEIN CBG26694"/>
    <property type="match status" value="1"/>
</dbReference>
<reference evidence="1" key="1">
    <citation type="submission" date="2017-05" db="UniProtKB">
        <authorList>
            <consortium name="EnsemblMetazoa"/>
        </authorList>
    </citation>
    <scope>IDENTIFICATION</scope>
</reference>
<accession>A0A1X7TDB0</accession>
<dbReference type="InterPro" id="IPR050951">
    <property type="entry name" value="Retrovirus_Pol_polyprotein"/>
</dbReference>
<dbReference type="AlphaFoldDB" id="A0A1X7TDB0"/>
<sequence length="75" mass="8789">MDQETERRARACSICTQVKSDPAPVELHPWVWQTKPWRCIHVDFAGPLFNKTYLVFVDAFSRGKEDVSDFHNQDH</sequence>
<evidence type="ECO:0000313" key="1">
    <source>
        <dbReference type="EnsemblMetazoa" id="Aqu2.1.12574_001"/>
    </source>
</evidence>
<name>A0A1X7TDB0_AMPQE</name>
<dbReference type="EnsemblMetazoa" id="Aqu2.1.12574_001">
    <property type="protein sequence ID" value="Aqu2.1.12574_001"/>
    <property type="gene ID" value="Aqu2.1.12574"/>
</dbReference>
<protein>
    <recommendedName>
        <fullName evidence="2">Integrase catalytic domain-containing protein</fullName>
    </recommendedName>
</protein>